<keyword evidence="2" id="KW-1185">Reference proteome</keyword>
<gene>
    <name evidence="1" type="ORF">PCC6912_55760</name>
</gene>
<sequence>MSKEKNNINNCKINEPYKLPVAKRRCYWDYQRHTEQNQQKSSEYINHQWELYRSILAKYGYTSLELAGQTGASIAELIANFRASNPERVGISENKKEQCYKLWQRQTIVDS</sequence>
<name>A0A433MYT9_CHLFR</name>
<evidence type="ECO:0000313" key="2">
    <source>
        <dbReference type="Proteomes" id="UP000268857"/>
    </source>
</evidence>
<accession>A0A433MYT9</accession>
<protein>
    <submittedName>
        <fullName evidence="1">Uncharacterized protein</fullName>
    </submittedName>
</protein>
<organism evidence="1 2">
    <name type="scientific">Chlorogloeopsis fritschii PCC 6912</name>
    <dbReference type="NCBI Taxonomy" id="211165"/>
    <lineage>
        <taxon>Bacteria</taxon>
        <taxon>Bacillati</taxon>
        <taxon>Cyanobacteriota</taxon>
        <taxon>Cyanophyceae</taxon>
        <taxon>Nostocales</taxon>
        <taxon>Chlorogloeopsidaceae</taxon>
        <taxon>Chlorogloeopsis</taxon>
    </lineage>
</organism>
<dbReference type="OrthoDB" id="490743at2"/>
<dbReference type="EMBL" id="RSCJ01000034">
    <property type="protein sequence ID" value="RUR73578.1"/>
    <property type="molecule type" value="Genomic_DNA"/>
</dbReference>
<dbReference type="AlphaFoldDB" id="A0A433MYT9"/>
<reference evidence="1 2" key="1">
    <citation type="journal article" date="2019" name="Genome Biol. Evol.">
        <title>Day and night: Metabolic profiles and evolutionary relationships of six axenic non-marine cyanobacteria.</title>
        <authorList>
            <person name="Will S.E."/>
            <person name="Henke P."/>
            <person name="Boedeker C."/>
            <person name="Huang S."/>
            <person name="Brinkmann H."/>
            <person name="Rohde M."/>
            <person name="Jarek M."/>
            <person name="Friedl T."/>
            <person name="Seufert S."/>
            <person name="Schumacher M."/>
            <person name="Overmann J."/>
            <person name="Neumann-Schaal M."/>
            <person name="Petersen J."/>
        </authorList>
    </citation>
    <scope>NUCLEOTIDE SEQUENCE [LARGE SCALE GENOMIC DNA]</scope>
    <source>
        <strain evidence="1 2">PCC 6912</strain>
    </source>
</reference>
<comment type="caution">
    <text evidence="1">The sequence shown here is derived from an EMBL/GenBank/DDBJ whole genome shotgun (WGS) entry which is preliminary data.</text>
</comment>
<evidence type="ECO:0000313" key="1">
    <source>
        <dbReference type="EMBL" id="RUR73578.1"/>
    </source>
</evidence>
<dbReference type="RefSeq" id="WP_016872424.1">
    <property type="nucleotide sequence ID" value="NZ_AJLN01000085.1"/>
</dbReference>
<proteinExistence type="predicted"/>
<dbReference type="Proteomes" id="UP000268857">
    <property type="component" value="Unassembled WGS sequence"/>
</dbReference>